<keyword evidence="6" id="KW-1185">Reference proteome</keyword>
<feature type="compositionally biased region" description="Polar residues" evidence="3">
    <location>
        <begin position="418"/>
        <end position="431"/>
    </location>
</feature>
<dbReference type="Gene3D" id="2.30.30.40">
    <property type="entry name" value="SH3 Domains"/>
    <property type="match status" value="1"/>
</dbReference>
<protein>
    <submittedName>
        <fullName evidence="5">HOG (High osmolarity glycerol) pathway protein</fullName>
    </submittedName>
</protein>
<feature type="domain" description="SH3" evidence="4">
    <location>
        <begin position="301"/>
        <end position="362"/>
    </location>
</feature>
<feature type="compositionally biased region" description="Polar residues" evidence="3">
    <location>
        <begin position="249"/>
        <end position="261"/>
    </location>
</feature>
<feature type="compositionally biased region" description="Basic residues" evidence="3">
    <location>
        <begin position="492"/>
        <end position="503"/>
    </location>
</feature>
<evidence type="ECO:0000259" key="4">
    <source>
        <dbReference type="PROSITE" id="PS50002"/>
    </source>
</evidence>
<reference evidence="5" key="1">
    <citation type="submission" date="2023-03" db="EMBL/GenBank/DDBJ databases">
        <title>Emydomyces testavorans Genome Sequence.</title>
        <authorList>
            <person name="Hoyer L."/>
        </authorList>
    </citation>
    <scope>NUCLEOTIDE SEQUENCE</scope>
    <source>
        <strain evidence="5">16-2883</strain>
    </source>
</reference>
<feature type="compositionally biased region" description="Polar residues" evidence="3">
    <location>
        <begin position="473"/>
        <end position="486"/>
    </location>
</feature>
<dbReference type="AlphaFoldDB" id="A0AAF0DIT5"/>
<gene>
    <name evidence="5" type="primary">NBP2</name>
    <name evidence="5" type="ORF">PRK78_004441</name>
</gene>
<accession>A0AAF0DIT5</accession>
<evidence type="ECO:0000313" key="6">
    <source>
        <dbReference type="Proteomes" id="UP001219355"/>
    </source>
</evidence>
<dbReference type="SUPFAM" id="SSF50044">
    <property type="entry name" value="SH3-domain"/>
    <property type="match status" value="1"/>
</dbReference>
<evidence type="ECO:0000256" key="1">
    <source>
        <dbReference type="ARBA" id="ARBA00022443"/>
    </source>
</evidence>
<dbReference type="InterPro" id="IPR001452">
    <property type="entry name" value="SH3_domain"/>
</dbReference>
<feature type="compositionally biased region" description="Basic and acidic residues" evidence="3">
    <location>
        <begin position="432"/>
        <end position="445"/>
    </location>
</feature>
<evidence type="ECO:0000256" key="2">
    <source>
        <dbReference type="PROSITE-ProRule" id="PRU00192"/>
    </source>
</evidence>
<keyword evidence="1 2" id="KW-0728">SH3 domain</keyword>
<dbReference type="Pfam" id="PF00018">
    <property type="entry name" value="SH3_1"/>
    <property type="match status" value="1"/>
</dbReference>
<proteinExistence type="predicted"/>
<dbReference type="PROSITE" id="PS50002">
    <property type="entry name" value="SH3"/>
    <property type="match status" value="1"/>
</dbReference>
<dbReference type="InterPro" id="IPR036028">
    <property type="entry name" value="SH3-like_dom_sf"/>
</dbReference>
<dbReference type="Proteomes" id="UP001219355">
    <property type="component" value="Chromosome 2"/>
</dbReference>
<organism evidence="5 6">
    <name type="scientific">Emydomyces testavorans</name>
    <dbReference type="NCBI Taxonomy" id="2070801"/>
    <lineage>
        <taxon>Eukaryota</taxon>
        <taxon>Fungi</taxon>
        <taxon>Dikarya</taxon>
        <taxon>Ascomycota</taxon>
        <taxon>Pezizomycotina</taxon>
        <taxon>Eurotiomycetes</taxon>
        <taxon>Eurotiomycetidae</taxon>
        <taxon>Onygenales</taxon>
        <taxon>Nannizziopsiaceae</taxon>
        <taxon>Emydomyces</taxon>
    </lineage>
</organism>
<feature type="compositionally biased region" description="Polar residues" evidence="3">
    <location>
        <begin position="37"/>
        <end position="61"/>
    </location>
</feature>
<dbReference type="SMART" id="SM00326">
    <property type="entry name" value="SH3"/>
    <property type="match status" value="1"/>
</dbReference>
<evidence type="ECO:0000313" key="5">
    <source>
        <dbReference type="EMBL" id="WEW58973.1"/>
    </source>
</evidence>
<feature type="region of interest" description="Disordered" evidence="3">
    <location>
        <begin position="394"/>
        <end position="503"/>
    </location>
</feature>
<name>A0AAF0DIT5_9EURO</name>
<feature type="compositionally biased region" description="Low complexity" evidence="3">
    <location>
        <begin position="183"/>
        <end position="192"/>
    </location>
</feature>
<feature type="region of interest" description="Disordered" evidence="3">
    <location>
        <begin position="1"/>
        <end position="62"/>
    </location>
</feature>
<feature type="compositionally biased region" description="Polar residues" evidence="3">
    <location>
        <begin position="231"/>
        <end position="241"/>
    </location>
</feature>
<dbReference type="EMBL" id="CP120628">
    <property type="protein sequence ID" value="WEW58973.1"/>
    <property type="molecule type" value="Genomic_DNA"/>
</dbReference>
<sequence>MATAITSPSSAPPQLDTTSPPTQFSKRSSLAAPSASKRASGQSYGKNRMSTHSNGSMNRSRPASHVFPFFASSLPYALVRDFAYPPTHPLHYGPLPKDSSATTPVSESRRFSDPPSSSWDAMRSTWPAPHWNPETMYSQQQLPAIAFGDGGPPYSEDEDLHSPIVTTSRHRKHRSDSRRGRSPGESSSNSGGQETDKGVFIGLNGDGSETYYVKGDDSGEDGPGGEYVTYPPNQGNHSYSSPGPYDQAMHNNSHFTTSLQGQPHGGDFTLGSDDDISDDEWRDRSRYSRDYQFTIVSPDEEMHGKAVALFDFTREHENELPLTEGQVILVSYRHGQGWLVAEDPRTGESGLVPEEFVRLVRDIEGGLNSLNGALNTSFDCPDAMDSAVTPTQADLPDVSLTDAPPITTNGRPEIIDGTMTSSLNEEQFQNANRDKPKAKEREKHPPVVSTFSTSSRDLAPYPSHLLSGHQHSRSTPPQIENVNANLTEPKKQTKRSKSISKQG</sequence>
<evidence type="ECO:0000256" key="3">
    <source>
        <dbReference type="SAM" id="MobiDB-lite"/>
    </source>
</evidence>
<feature type="region of interest" description="Disordered" evidence="3">
    <location>
        <begin position="87"/>
        <end position="281"/>
    </location>
</feature>
<feature type="compositionally biased region" description="Polar residues" evidence="3">
    <location>
        <begin position="15"/>
        <end position="28"/>
    </location>
</feature>